<keyword evidence="5" id="KW-1185">Reference proteome</keyword>
<dbReference type="EMBL" id="BMUE01000007">
    <property type="protein sequence ID" value="GGW55957.1"/>
    <property type="molecule type" value="Genomic_DNA"/>
</dbReference>
<feature type="domain" description="4'-phosphopantetheinyl transferase" evidence="2">
    <location>
        <begin position="119"/>
        <end position="174"/>
    </location>
</feature>
<dbReference type="RefSeq" id="WP_190016388.1">
    <property type="nucleotide sequence ID" value="NZ_BMUE01000007.1"/>
</dbReference>
<evidence type="ECO:0000313" key="5">
    <source>
        <dbReference type="Proteomes" id="UP000620224"/>
    </source>
</evidence>
<dbReference type="Pfam" id="PF17837">
    <property type="entry name" value="4PPT_N"/>
    <property type="match status" value="1"/>
</dbReference>
<evidence type="ECO:0000313" key="4">
    <source>
        <dbReference type="EMBL" id="GGW55957.1"/>
    </source>
</evidence>
<keyword evidence="1" id="KW-0808">Transferase</keyword>
<dbReference type="SUPFAM" id="SSF56214">
    <property type="entry name" value="4'-phosphopantetheinyl transferase"/>
    <property type="match status" value="2"/>
</dbReference>
<dbReference type="Proteomes" id="UP000620224">
    <property type="component" value="Unassembled WGS sequence"/>
</dbReference>
<dbReference type="AlphaFoldDB" id="A0A918MSR8"/>
<evidence type="ECO:0000259" key="2">
    <source>
        <dbReference type="Pfam" id="PF01648"/>
    </source>
</evidence>
<dbReference type="InterPro" id="IPR041354">
    <property type="entry name" value="4PPT_N"/>
</dbReference>
<comment type="caution">
    <text evidence="4">The sequence shown here is derived from an EMBL/GenBank/DDBJ whole genome shotgun (WGS) entry which is preliminary data.</text>
</comment>
<sequence length="213" mass="22511">MPYAVFPAIAPGRVHHWEESAFLVARRDLLGATPSWSPLPLFTPAERQVFHGLPRWRQAEWEAGRLLAKTVVSSVTGRPVTEVEILPRADGSPRLSVPGLQVSISHTAHHVAAAVAPGAVGVDLCELSAAPSVGRAAAHVLAPAERQLTRESPELLTAAWALKEAAVKAGRQGLFCEAPRRVRILTLIPPVLSGGRRALVGSAGTATLAVVLP</sequence>
<accession>A0A918MSR8</accession>
<feature type="domain" description="4'-phosphopantetheinyl transferase N-terminal" evidence="3">
    <location>
        <begin position="56"/>
        <end position="116"/>
    </location>
</feature>
<name>A0A918MSR8_9ACTN</name>
<reference evidence="4" key="1">
    <citation type="journal article" date="2014" name="Int. J. Syst. Evol. Microbiol.">
        <title>Complete genome sequence of Corynebacterium casei LMG S-19264T (=DSM 44701T), isolated from a smear-ripened cheese.</title>
        <authorList>
            <consortium name="US DOE Joint Genome Institute (JGI-PGF)"/>
            <person name="Walter F."/>
            <person name="Albersmeier A."/>
            <person name="Kalinowski J."/>
            <person name="Ruckert C."/>
        </authorList>
    </citation>
    <scope>NUCLEOTIDE SEQUENCE</scope>
    <source>
        <strain evidence="4">JCM 4490</strain>
    </source>
</reference>
<protein>
    <recommendedName>
        <fullName evidence="6">4'-phosphopantetheinyl transferase superfamily protein</fullName>
    </recommendedName>
</protein>
<organism evidence="4 5">
    <name type="scientific">Streptomyces lucensis JCM 4490</name>
    <dbReference type="NCBI Taxonomy" id="1306176"/>
    <lineage>
        <taxon>Bacteria</taxon>
        <taxon>Bacillati</taxon>
        <taxon>Actinomycetota</taxon>
        <taxon>Actinomycetes</taxon>
        <taxon>Kitasatosporales</taxon>
        <taxon>Streptomycetaceae</taxon>
        <taxon>Streptomyces</taxon>
    </lineage>
</organism>
<dbReference type="InterPro" id="IPR037143">
    <property type="entry name" value="4-PPantetheinyl_Trfase_dom_sf"/>
</dbReference>
<proteinExistence type="predicted"/>
<dbReference type="GO" id="GO:0000287">
    <property type="term" value="F:magnesium ion binding"/>
    <property type="evidence" value="ECO:0007669"/>
    <property type="project" value="InterPro"/>
</dbReference>
<dbReference type="InterPro" id="IPR008278">
    <property type="entry name" value="4-PPantetheinyl_Trfase_dom"/>
</dbReference>
<dbReference type="Gene3D" id="3.90.470.20">
    <property type="entry name" value="4'-phosphopantetheinyl transferase domain"/>
    <property type="match status" value="2"/>
</dbReference>
<evidence type="ECO:0000256" key="1">
    <source>
        <dbReference type="ARBA" id="ARBA00022679"/>
    </source>
</evidence>
<evidence type="ECO:0000259" key="3">
    <source>
        <dbReference type="Pfam" id="PF17837"/>
    </source>
</evidence>
<dbReference type="GO" id="GO:0008897">
    <property type="term" value="F:holo-[acyl-carrier-protein] synthase activity"/>
    <property type="evidence" value="ECO:0007669"/>
    <property type="project" value="InterPro"/>
</dbReference>
<dbReference type="Pfam" id="PF01648">
    <property type="entry name" value="ACPS"/>
    <property type="match status" value="1"/>
</dbReference>
<gene>
    <name evidence="4" type="ORF">GCM10010503_36340</name>
</gene>
<evidence type="ECO:0008006" key="6">
    <source>
        <dbReference type="Google" id="ProtNLM"/>
    </source>
</evidence>
<reference evidence="4" key="2">
    <citation type="submission" date="2020-09" db="EMBL/GenBank/DDBJ databases">
        <authorList>
            <person name="Sun Q."/>
            <person name="Ohkuma M."/>
        </authorList>
    </citation>
    <scope>NUCLEOTIDE SEQUENCE</scope>
    <source>
        <strain evidence="4">JCM 4490</strain>
    </source>
</reference>